<evidence type="ECO:0000256" key="7">
    <source>
        <dbReference type="SAM" id="Phobius"/>
    </source>
</evidence>
<organism evidence="9 10">
    <name type="scientific">Oceanobacillus halophilus</name>
    <dbReference type="NCBI Taxonomy" id="930130"/>
    <lineage>
        <taxon>Bacteria</taxon>
        <taxon>Bacillati</taxon>
        <taxon>Bacillota</taxon>
        <taxon>Bacilli</taxon>
        <taxon>Bacillales</taxon>
        <taxon>Bacillaceae</taxon>
        <taxon>Oceanobacillus</taxon>
    </lineage>
</organism>
<feature type="transmembrane region" description="Helical" evidence="7">
    <location>
        <begin position="136"/>
        <end position="154"/>
    </location>
</feature>
<keyword evidence="10" id="KW-1185">Reference proteome</keyword>
<evidence type="ECO:0000256" key="6">
    <source>
        <dbReference type="ARBA" id="ARBA00023136"/>
    </source>
</evidence>
<dbReference type="PANTHER" id="PTHR32322:SF18">
    <property type="entry name" value="S-ADENOSYLMETHIONINE_S-ADENOSYLHOMOCYSTEINE TRANSPORTER"/>
    <property type="match status" value="1"/>
</dbReference>
<keyword evidence="3" id="KW-1003">Cell membrane</keyword>
<dbReference type="OrthoDB" id="3190463at2"/>
<comment type="subcellular location">
    <subcellularLocation>
        <location evidence="1">Cell membrane</location>
        <topology evidence="1">Multi-pass membrane protein</topology>
    </subcellularLocation>
</comment>
<feature type="transmembrane region" description="Helical" evidence="7">
    <location>
        <begin position="258"/>
        <end position="277"/>
    </location>
</feature>
<feature type="transmembrane region" description="Helical" evidence="7">
    <location>
        <begin position="80"/>
        <end position="98"/>
    </location>
</feature>
<evidence type="ECO:0000313" key="9">
    <source>
        <dbReference type="EMBL" id="RKQ32465.1"/>
    </source>
</evidence>
<dbReference type="AlphaFoldDB" id="A0A495A074"/>
<accession>A0A495A074</accession>
<dbReference type="Pfam" id="PF00892">
    <property type="entry name" value="EamA"/>
    <property type="match status" value="2"/>
</dbReference>
<dbReference type="InterPro" id="IPR000620">
    <property type="entry name" value="EamA_dom"/>
</dbReference>
<gene>
    <name evidence="9" type="ORF">D8M06_12420</name>
</gene>
<reference evidence="9 10" key="1">
    <citation type="journal article" date="2016" name="Int. J. Syst. Evol. Microbiol.">
        <title>Oceanobacillus halophilus sp. nov., a novel moderately halophilic bacterium from a hypersaline lake.</title>
        <authorList>
            <person name="Amoozegar M.A."/>
            <person name="Bagheri M."/>
            <person name="Makhdoumi A."/>
            <person name="Nikou M.M."/>
            <person name="Fazeli S.A.S."/>
            <person name="Schumann P."/>
            <person name="Sproer C."/>
            <person name="Sanchez-Porro C."/>
            <person name="Ventosa A."/>
        </authorList>
    </citation>
    <scope>NUCLEOTIDE SEQUENCE [LARGE SCALE GENOMIC DNA]</scope>
    <source>
        <strain evidence="9 10">DSM 23996</strain>
    </source>
</reference>
<feature type="transmembrane region" description="Helical" evidence="7">
    <location>
        <begin position="110"/>
        <end position="129"/>
    </location>
</feature>
<proteinExistence type="inferred from homology"/>
<comment type="caution">
    <text evidence="9">The sequence shown here is derived from an EMBL/GenBank/DDBJ whole genome shotgun (WGS) entry which is preliminary data.</text>
</comment>
<feature type="domain" description="EamA" evidence="8">
    <location>
        <begin position="165"/>
        <end position="300"/>
    </location>
</feature>
<dbReference type="RefSeq" id="WP_121204734.1">
    <property type="nucleotide sequence ID" value="NZ_RBZP01000010.1"/>
</dbReference>
<evidence type="ECO:0000256" key="5">
    <source>
        <dbReference type="ARBA" id="ARBA00022989"/>
    </source>
</evidence>
<evidence type="ECO:0000313" key="10">
    <source>
        <dbReference type="Proteomes" id="UP000269301"/>
    </source>
</evidence>
<evidence type="ECO:0000259" key="8">
    <source>
        <dbReference type="Pfam" id="PF00892"/>
    </source>
</evidence>
<dbReference type="SUPFAM" id="SSF103481">
    <property type="entry name" value="Multidrug resistance efflux transporter EmrE"/>
    <property type="match status" value="2"/>
</dbReference>
<sequence length="318" mass="34718">MKGMFQNKWSVIGIAVFCSILWGSAFPVLKLSYEELQMAPDDTIAKIVFAGMRFLLAGIIVLAFLLFSNPKSILVTRRQFIVLVILGVVQTALQYFFFYNGLAKVTGMQGAILSSSGTFFTVLLAHYYYKNDRMNWKKAVGLIAGFTGIVVANWGQELQLVFTLTGEGYMILAGLTSAIATIMAKELATGIHPFAITGWQLSLGAAILLLIGVPQLSEGAMIFTPFGWGLFIYSALLSAVAFALWYSILKYNNAGEMSMYKFIVPVSGSVLSAMFIPGESLNIFIMAAIALVAVGIIVVNYKGKSQTVDKQELNTERN</sequence>
<dbReference type="PANTHER" id="PTHR32322">
    <property type="entry name" value="INNER MEMBRANE TRANSPORTER"/>
    <property type="match status" value="1"/>
</dbReference>
<dbReference type="EMBL" id="RBZP01000010">
    <property type="protein sequence ID" value="RKQ32465.1"/>
    <property type="molecule type" value="Genomic_DNA"/>
</dbReference>
<feature type="transmembrane region" description="Helical" evidence="7">
    <location>
        <begin position="160"/>
        <end position="182"/>
    </location>
</feature>
<feature type="domain" description="EamA" evidence="8">
    <location>
        <begin position="12"/>
        <end position="153"/>
    </location>
</feature>
<dbReference type="Proteomes" id="UP000269301">
    <property type="component" value="Unassembled WGS sequence"/>
</dbReference>
<dbReference type="GO" id="GO:0005886">
    <property type="term" value="C:plasma membrane"/>
    <property type="evidence" value="ECO:0007669"/>
    <property type="project" value="UniProtKB-SubCell"/>
</dbReference>
<dbReference type="InterPro" id="IPR037185">
    <property type="entry name" value="EmrE-like"/>
</dbReference>
<name>A0A495A074_9BACI</name>
<feature type="transmembrane region" description="Helical" evidence="7">
    <location>
        <begin position="226"/>
        <end position="246"/>
    </location>
</feature>
<comment type="similarity">
    <text evidence="2">Belongs to the EamA transporter family.</text>
</comment>
<feature type="transmembrane region" description="Helical" evidence="7">
    <location>
        <begin position="283"/>
        <end position="301"/>
    </location>
</feature>
<keyword evidence="6 7" id="KW-0472">Membrane</keyword>
<protein>
    <submittedName>
        <fullName evidence="9">DMT family transporter</fullName>
    </submittedName>
</protein>
<evidence type="ECO:0000256" key="1">
    <source>
        <dbReference type="ARBA" id="ARBA00004651"/>
    </source>
</evidence>
<dbReference type="InterPro" id="IPR050638">
    <property type="entry name" value="AA-Vitamin_Transporters"/>
</dbReference>
<evidence type="ECO:0000256" key="2">
    <source>
        <dbReference type="ARBA" id="ARBA00007362"/>
    </source>
</evidence>
<feature type="transmembrane region" description="Helical" evidence="7">
    <location>
        <begin position="43"/>
        <end position="68"/>
    </location>
</feature>
<evidence type="ECO:0000256" key="3">
    <source>
        <dbReference type="ARBA" id="ARBA00022475"/>
    </source>
</evidence>
<feature type="transmembrane region" description="Helical" evidence="7">
    <location>
        <begin position="194"/>
        <end position="214"/>
    </location>
</feature>
<keyword evidence="4 7" id="KW-0812">Transmembrane</keyword>
<keyword evidence="5 7" id="KW-1133">Transmembrane helix</keyword>
<evidence type="ECO:0000256" key="4">
    <source>
        <dbReference type="ARBA" id="ARBA00022692"/>
    </source>
</evidence>